<evidence type="ECO:0000313" key="2">
    <source>
        <dbReference type="Proteomes" id="UP000499080"/>
    </source>
</evidence>
<gene>
    <name evidence="1" type="ORF">AVEN_226508_1</name>
</gene>
<proteinExistence type="predicted"/>
<organism evidence="1 2">
    <name type="scientific">Araneus ventricosus</name>
    <name type="common">Orbweaver spider</name>
    <name type="synonym">Epeira ventricosa</name>
    <dbReference type="NCBI Taxonomy" id="182803"/>
    <lineage>
        <taxon>Eukaryota</taxon>
        <taxon>Metazoa</taxon>
        <taxon>Ecdysozoa</taxon>
        <taxon>Arthropoda</taxon>
        <taxon>Chelicerata</taxon>
        <taxon>Arachnida</taxon>
        <taxon>Araneae</taxon>
        <taxon>Araneomorphae</taxon>
        <taxon>Entelegynae</taxon>
        <taxon>Araneoidea</taxon>
        <taxon>Araneidae</taxon>
        <taxon>Araneus</taxon>
    </lineage>
</organism>
<dbReference type="Proteomes" id="UP000499080">
    <property type="component" value="Unassembled WGS sequence"/>
</dbReference>
<protein>
    <submittedName>
        <fullName evidence="1">Uncharacterized protein</fullName>
    </submittedName>
</protein>
<accession>A0A4Y2N0E1</accession>
<keyword evidence="2" id="KW-1185">Reference proteome</keyword>
<evidence type="ECO:0000313" key="1">
    <source>
        <dbReference type="EMBL" id="GBN32878.1"/>
    </source>
</evidence>
<sequence>MTKLERNHTSHSERLCCHQPYVCYYSQTRNPGFVLKKYVVFLTGHSNLAVEKRKCLEERAKLDVFGDFSRRNKHSRLFGENHQGDRGESYGENLQGVTQDHCDEELLFSLLDQWKINFSCYGSKQMRFILNDLSFFLYIRNQTGRIEI</sequence>
<name>A0A4Y2N0E1_ARAVE</name>
<dbReference type="EMBL" id="BGPR01008305">
    <property type="protein sequence ID" value="GBN32878.1"/>
    <property type="molecule type" value="Genomic_DNA"/>
</dbReference>
<comment type="caution">
    <text evidence="1">The sequence shown here is derived from an EMBL/GenBank/DDBJ whole genome shotgun (WGS) entry which is preliminary data.</text>
</comment>
<dbReference type="AlphaFoldDB" id="A0A4Y2N0E1"/>
<reference evidence="1 2" key="1">
    <citation type="journal article" date="2019" name="Sci. Rep.">
        <title>Orb-weaving spider Araneus ventricosus genome elucidates the spidroin gene catalogue.</title>
        <authorList>
            <person name="Kono N."/>
            <person name="Nakamura H."/>
            <person name="Ohtoshi R."/>
            <person name="Moran D.A.P."/>
            <person name="Shinohara A."/>
            <person name="Yoshida Y."/>
            <person name="Fujiwara M."/>
            <person name="Mori M."/>
            <person name="Tomita M."/>
            <person name="Arakawa K."/>
        </authorList>
    </citation>
    <scope>NUCLEOTIDE SEQUENCE [LARGE SCALE GENOMIC DNA]</scope>
</reference>